<evidence type="ECO:0000313" key="3">
    <source>
        <dbReference type="EMBL" id="KZD21006.1"/>
    </source>
</evidence>
<reference evidence="3 4" key="1">
    <citation type="submission" date="2016-03" db="EMBL/GenBank/DDBJ databases">
        <title>Microsymbionts genomes from the relict species Vavilovia formosa (Stev.) Fed.</title>
        <authorList>
            <person name="Kopat V."/>
            <person name="Chirak E."/>
            <person name="Kimeklis A."/>
            <person name="Andronov E."/>
        </authorList>
    </citation>
    <scope>NUCLEOTIDE SEQUENCE [LARGE SCALE GENOMIC DNA]</scope>
    <source>
        <strain evidence="3 4">Vaf07</strain>
    </source>
</reference>
<sequence length="354" mass="38610">MTITRRKLLASVGGLAAAAGLSAIWASRMTNYDGPVSDHFDGKIFFDPDGAPPRSLGEVLRWQFGGGRTREVWPDWVENEFADTPPAKVEGTGVRFSYVGHASWLIQTAGINILFDPVWSDRVSPFSFAGPKRHAAPGIAFDKLPKIDIVLVSHGHYDHLDLPTLSKLSAKFAPRVITPLGNDVTMKSADSTIKAEAYDWTDRVELGNGIAVTLVPTRHWTARGLFDRNKSLWASFVLETPAGKIYIVGDSGYGDGLHFRRVRETHGAIRLAILPIGAYEPRWFMKDQHMNPEDAVKALGDCGAQQALASHHSTFQLTDEAIDGPVKGLAAACSAAELPNEKFMALKPGQVVEI</sequence>
<feature type="chain" id="PRO_5007847494" description="Metallo-beta-lactamase domain-containing protein" evidence="1">
    <location>
        <begin position="24"/>
        <end position="354"/>
    </location>
</feature>
<proteinExistence type="predicted"/>
<dbReference type="SUPFAM" id="SSF56281">
    <property type="entry name" value="Metallo-hydrolase/oxidoreductase"/>
    <property type="match status" value="1"/>
</dbReference>
<dbReference type="PANTHER" id="PTHR15032">
    <property type="entry name" value="N-ACYL-PHOSPHATIDYLETHANOLAMINE-HYDROLYZING PHOSPHOLIPASE D"/>
    <property type="match status" value="1"/>
</dbReference>
<keyword evidence="4" id="KW-1185">Reference proteome</keyword>
<dbReference type="Proteomes" id="UP000076574">
    <property type="component" value="Unassembled WGS sequence"/>
</dbReference>
<dbReference type="STRING" id="943830.A4A58_17490"/>
<dbReference type="Gene3D" id="3.60.15.10">
    <property type="entry name" value="Ribonuclease Z/Hydroxyacylglutathione hydrolase-like"/>
    <property type="match status" value="1"/>
</dbReference>
<dbReference type="InterPro" id="IPR006311">
    <property type="entry name" value="TAT_signal"/>
</dbReference>
<name>A0A163XJS5_9BRAD</name>
<feature type="signal peptide" evidence="1">
    <location>
        <begin position="1"/>
        <end position="23"/>
    </location>
</feature>
<evidence type="ECO:0000259" key="2">
    <source>
        <dbReference type="Pfam" id="PF12706"/>
    </source>
</evidence>
<evidence type="ECO:0000256" key="1">
    <source>
        <dbReference type="SAM" id="SignalP"/>
    </source>
</evidence>
<feature type="domain" description="Metallo-beta-lactamase" evidence="2">
    <location>
        <begin position="112"/>
        <end position="312"/>
    </location>
</feature>
<protein>
    <recommendedName>
        <fullName evidence="2">Metallo-beta-lactamase domain-containing protein</fullName>
    </recommendedName>
</protein>
<dbReference type="AlphaFoldDB" id="A0A163XJS5"/>
<gene>
    <name evidence="3" type="ORF">A4A58_17490</name>
</gene>
<dbReference type="PROSITE" id="PS51318">
    <property type="entry name" value="TAT"/>
    <property type="match status" value="1"/>
</dbReference>
<organism evidence="3 4">
    <name type="scientific">Tardiphaga robiniae</name>
    <dbReference type="NCBI Taxonomy" id="943830"/>
    <lineage>
        <taxon>Bacteria</taxon>
        <taxon>Pseudomonadati</taxon>
        <taxon>Pseudomonadota</taxon>
        <taxon>Alphaproteobacteria</taxon>
        <taxon>Hyphomicrobiales</taxon>
        <taxon>Nitrobacteraceae</taxon>
        <taxon>Tardiphaga</taxon>
    </lineage>
</organism>
<dbReference type="Pfam" id="PF12706">
    <property type="entry name" value="Lactamase_B_2"/>
    <property type="match status" value="1"/>
</dbReference>
<dbReference type="EMBL" id="LVYV01000054">
    <property type="protein sequence ID" value="KZD21006.1"/>
    <property type="molecule type" value="Genomic_DNA"/>
</dbReference>
<dbReference type="RefSeq" id="WP_068737954.1">
    <property type="nucleotide sequence ID" value="NZ_LVYV01000054.1"/>
</dbReference>
<keyword evidence="1" id="KW-0732">Signal</keyword>
<accession>A0A163XJS5</accession>
<comment type="caution">
    <text evidence="3">The sequence shown here is derived from an EMBL/GenBank/DDBJ whole genome shotgun (WGS) entry which is preliminary data.</text>
</comment>
<dbReference type="PANTHER" id="PTHR15032:SF4">
    <property type="entry name" value="N-ACYL-PHOSPHATIDYLETHANOLAMINE-HYDROLYZING PHOSPHOLIPASE D"/>
    <property type="match status" value="1"/>
</dbReference>
<dbReference type="InterPro" id="IPR036866">
    <property type="entry name" value="RibonucZ/Hydroxyglut_hydro"/>
</dbReference>
<evidence type="ECO:0000313" key="4">
    <source>
        <dbReference type="Proteomes" id="UP000076574"/>
    </source>
</evidence>
<dbReference type="GO" id="GO:0005737">
    <property type="term" value="C:cytoplasm"/>
    <property type="evidence" value="ECO:0007669"/>
    <property type="project" value="TreeGrafter"/>
</dbReference>
<dbReference type="InterPro" id="IPR001279">
    <property type="entry name" value="Metallo-B-lactamas"/>
</dbReference>